<evidence type="ECO:0000256" key="5">
    <source>
        <dbReference type="ARBA" id="ARBA00022840"/>
    </source>
</evidence>
<evidence type="ECO:0000313" key="11">
    <source>
        <dbReference type="Proteomes" id="UP000030125"/>
    </source>
</evidence>
<evidence type="ECO:0000256" key="1">
    <source>
        <dbReference type="ARBA" id="ARBA00007487"/>
    </source>
</evidence>
<sequence>MEKKSKLYTKTGDKGKTSLVGGQRVPKSCNRLESYGTVDELNSFIGLLMAYLPKEDRNQETLKFIQHKLFTVGAYLATDNSQPMDFEVPSGITAETIKRIEGEIDRLDAAVPPMKLFILPSGGKATSAAHICRVVARRAERCIYRVVDEGAEVEDGVLKFVNRLSDYFFILARNLARMESGEEITWDQTCQ</sequence>
<dbReference type="SUPFAM" id="SSF89028">
    <property type="entry name" value="Cobalamin adenosyltransferase-like"/>
    <property type="match status" value="1"/>
</dbReference>
<dbReference type="Pfam" id="PF01923">
    <property type="entry name" value="Cob_adeno_trans"/>
    <property type="match status" value="1"/>
</dbReference>
<dbReference type="EMBL" id="FUWL01000006">
    <property type="protein sequence ID" value="SJZ49040.1"/>
    <property type="molecule type" value="Genomic_DNA"/>
</dbReference>
<dbReference type="STRING" id="36874.HQ34_07720"/>
<evidence type="ECO:0000313" key="9">
    <source>
        <dbReference type="EMBL" id="KGN78575.1"/>
    </source>
</evidence>
<evidence type="ECO:0000259" key="8">
    <source>
        <dbReference type="Pfam" id="PF01923"/>
    </source>
</evidence>
<reference evidence="9 11" key="1">
    <citation type="submission" date="2014-08" db="EMBL/GenBank/DDBJ databases">
        <title>Porphyromonas cangingivalis strain:COT-109_OH1386 Genome sequencing.</title>
        <authorList>
            <person name="Wallis C."/>
            <person name="Deusch O."/>
            <person name="O'Flynn C."/>
            <person name="Davis I."/>
            <person name="Jospin G."/>
            <person name="Darling A.E."/>
            <person name="Coil D.A."/>
            <person name="Alexiev A."/>
            <person name="Horsfall A."/>
            <person name="Kirkwood N."/>
            <person name="Harris S."/>
            <person name="Eisen J.A."/>
        </authorList>
    </citation>
    <scope>NUCLEOTIDE SEQUENCE [LARGE SCALE GENOMIC DNA]</scope>
    <source>
        <strain evidence="11">COT-109 OH1386</strain>
        <strain evidence="9">COT-109_OH1386</strain>
    </source>
</reference>
<dbReference type="EMBL" id="JQJD01000060">
    <property type="protein sequence ID" value="KGN78575.1"/>
    <property type="molecule type" value="Genomic_DNA"/>
</dbReference>
<reference evidence="10 12" key="2">
    <citation type="submission" date="2017-02" db="EMBL/GenBank/DDBJ databases">
        <authorList>
            <person name="Peterson S.W."/>
        </authorList>
    </citation>
    <scope>NUCLEOTIDE SEQUENCE [LARGE SCALE GENOMIC DNA]</scope>
    <source>
        <strain evidence="10 12">ATCC 700135</strain>
    </source>
</reference>
<organism evidence="9 11">
    <name type="scientific">Porphyromonas cangingivalis</name>
    <dbReference type="NCBI Taxonomy" id="36874"/>
    <lineage>
        <taxon>Bacteria</taxon>
        <taxon>Pseudomonadati</taxon>
        <taxon>Bacteroidota</taxon>
        <taxon>Bacteroidia</taxon>
        <taxon>Bacteroidales</taxon>
        <taxon>Porphyromonadaceae</taxon>
        <taxon>Porphyromonas</taxon>
    </lineage>
</organism>
<name>A0A099WTX1_PORCN</name>
<dbReference type="InterPro" id="IPR016030">
    <property type="entry name" value="CblAdoTrfase-like"/>
</dbReference>
<feature type="region of interest" description="Disordered" evidence="7">
    <location>
        <begin position="1"/>
        <end position="22"/>
    </location>
</feature>
<keyword evidence="4 6" id="KW-0547">Nucleotide-binding</keyword>
<dbReference type="FunFam" id="1.20.1200.10:FF:000001">
    <property type="entry name" value="Cob(I)yrinic acid a,c-diamide adenosyltransferase"/>
    <property type="match status" value="1"/>
</dbReference>
<comment type="pathway">
    <text evidence="6">Cofactor biosynthesis; adenosylcobalamin biosynthesis; adenosylcobalamin from cob(II)yrinate a,c-diamide: step 2/7.</text>
</comment>
<evidence type="ECO:0000256" key="7">
    <source>
        <dbReference type="SAM" id="MobiDB-lite"/>
    </source>
</evidence>
<comment type="subunit">
    <text evidence="2">Homotrimer.</text>
</comment>
<evidence type="ECO:0000313" key="10">
    <source>
        <dbReference type="EMBL" id="SJZ49040.1"/>
    </source>
</evidence>
<feature type="compositionally biased region" description="Basic and acidic residues" evidence="7">
    <location>
        <begin position="1"/>
        <end position="16"/>
    </location>
</feature>
<evidence type="ECO:0000256" key="6">
    <source>
        <dbReference type="RuleBase" id="RU366026"/>
    </source>
</evidence>
<evidence type="ECO:0000313" key="12">
    <source>
        <dbReference type="Proteomes" id="UP000189956"/>
    </source>
</evidence>
<dbReference type="NCBIfam" id="TIGR00636">
    <property type="entry name" value="PduO_Nterm"/>
    <property type="match status" value="1"/>
</dbReference>
<dbReference type="Gene3D" id="1.20.1200.10">
    <property type="entry name" value="Cobalamin adenosyltransferase-like"/>
    <property type="match status" value="1"/>
</dbReference>
<evidence type="ECO:0000256" key="4">
    <source>
        <dbReference type="ARBA" id="ARBA00022741"/>
    </source>
</evidence>
<dbReference type="InterPro" id="IPR036451">
    <property type="entry name" value="CblAdoTrfase-like_sf"/>
</dbReference>
<gene>
    <name evidence="9" type="ORF">HQ35_10225</name>
    <name evidence="10" type="ORF">SAMN02745205_01002</name>
</gene>
<dbReference type="GO" id="GO:0009236">
    <property type="term" value="P:cobalamin biosynthetic process"/>
    <property type="evidence" value="ECO:0007669"/>
    <property type="project" value="UniProtKB-UniRule"/>
</dbReference>
<comment type="similarity">
    <text evidence="1 6">Belongs to the Cob(I)alamin adenosyltransferase family.</text>
</comment>
<keyword evidence="5 6" id="KW-0067">ATP-binding</keyword>
<comment type="catalytic activity">
    <reaction evidence="6">
        <text>2 cob(II)yrinate a,c diamide + reduced [electron-transfer flavoprotein] + 2 ATP = 2 adenosylcob(III)yrinate a,c-diamide + 2 triphosphate + oxidized [electron-transfer flavoprotein] + 3 H(+)</text>
        <dbReference type="Rhea" id="RHEA:11528"/>
        <dbReference type="Rhea" id="RHEA-COMP:10685"/>
        <dbReference type="Rhea" id="RHEA-COMP:10686"/>
        <dbReference type="ChEBI" id="CHEBI:15378"/>
        <dbReference type="ChEBI" id="CHEBI:18036"/>
        <dbReference type="ChEBI" id="CHEBI:30616"/>
        <dbReference type="ChEBI" id="CHEBI:57692"/>
        <dbReference type="ChEBI" id="CHEBI:58307"/>
        <dbReference type="ChEBI" id="CHEBI:58503"/>
        <dbReference type="ChEBI" id="CHEBI:58537"/>
        <dbReference type="EC" id="2.5.1.17"/>
    </reaction>
</comment>
<evidence type="ECO:0000256" key="2">
    <source>
        <dbReference type="ARBA" id="ARBA00011233"/>
    </source>
</evidence>
<dbReference type="EC" id="2.5.1.17" evidence="6"/>
<dbReference type="PANTHER" id="PTHR12213">
    <property type="entry name" value="CORRINOID ADENOSYLTRANSFERASE"/>
    <property type="match status" value="1"/>
</dbReference>
<dbReference type="OrthoDB" id="9778896at2"/>
<dbReference type="eggNOG" id="COG2096">
    <property type="taxonomic scope" value="Bacteria"/>
</dbReference>
<accession>A0A099WTX1</accession>
<dbReference type="AlphaFoldDB" id="A0A099WTX1"/>
<keyword evidence="3 6" id="KW-0808">Transferase</keyword>
<dbReference type="GO" id="GO:0008817">
    <property type="term" value="F:corrinoid adenosyltransferase activity"/>
    <property type="evidence" value="ECO:0007669"/>
    <property type="project" value="UniProtKB-UniRule"/>
</dbReference>
<dbReference type="Proteomes" id="UP000030125">
    <property type="component" value="Unassembled WGS sequence"/>
</dbReference>
<dbReference type="PANTHER" id="PTHR12213:SF0">
    <property type="entry name" value="CORRINOID ADENOSYLTRANSFERASE MMAB"/>
    <property type="match status" value="1"/>
</dbReference>
<dbReference type="RefSeq" id="WP_025837442.1">
    <property type="nucleotide sequence ID" value="NZ_CALTZT010000021.1"/>
</dbReference>
<comment type="catalytic activity">
    <reaction evidence="6">
        <text>2 cob(II)alamin + reduced [electron-transfer flavoprotein] + 2 ATP = 2 adenosylcob(III)alamin + 2 triphosphate + oxidized [electron-transfer flavoprotein] + 3 H(+)</text>
        <dbReference type="Rhea" id="RHEA:28671"/>
        <dbReference type="Rhea" id="RHEA-COMP:10685"/>
        <dbReference type="Rhea" id="RHEA-COMP:10686"/>
        <dbReference type="ChEBI" id="CHEBI:15378"/>
        <dbReference type="ChEBI" id="CHEBI:16304"/>
        <dbReference type="ChEBI" id="CHEBI:18036"/>
        <dbReference type="ChEBI" id="CHEBI:18408"/>
        <dbReference type="ChEBI" id="CHEBI:30616"/>
        <dbReference type="ChEBI" id="CHEBI:57692"/>
        <dbReference type="ChEBI" id="CHEBI:58307"/>
        <dbReference type="EC" id="2.5.1.17"/>
    </reaction>
</comment>
<evidence type="ECO:0000256" key="3">
    <source>
        <dbReference type="ARBA" id="ARBA00022679"/>
    </source>
</evidence>
<keyword evidence="6" id="KW-0169">Cobalamin biosynthesis</keyword>
<keyword evidence="11" id="KW-1185">Reference proteome</keyword>
<proteinExistence type="inferred from homology"/>
<dbReference type="UniPathway" id="UPA00148">
    <property type="reaction ID" value="UER00233"/>
</dbReference>
<dbReference type="InterPro" id="IPR029499">
    <property type="entry name" value="PduO-typ"/>
</dbReference>
<feature type="domain" description="Cobalamin adenosyltransferase-like" evidence="8">
    <location>
        <begin position="7"/>
        <end position="174"/>
    </location>
</feature>
<dbReference type="Proteomes" id="UP000189956">
    <property type="component" value="Unassembled WGS sequence"/>
</dbReference>
<dbReference type="GO" id="GO:0005524">
    <property type="term" value="F:ATP binding"/>
    <property type="evidence" value="ECO:0007669"/>
    <property type="project" value="UniProtKB-UniRule"/>
</dbReference>
<protein>
    <recommendedName>
        <fullName evidence="6">Corrinoid adenosyltransferase</fullName>
        <ecNumber evidence="6">2.5.1.17</ecNumber>
    </recommendedName>
    <alternativeName>
        <fullName evidence="6">Cob(II)alamin adenosyltransferase</fullName>
    </alternativeName>
    <alternativeName>
        <fullName evidence="6">Cob(II)yrinic acid a,c-diamide adenosyltransferase</fullName>
    </alternativeName>
    <alternativeName>
        <fullName evidence="6">Cobinamide/cobalamin adenosyltransferase</fullName>
    </alternativeName>
</protein>